<dbReference type="Pfam" id="PF00172">
    <property type="entry name" value="Zn_clus"/>
    <property type="match status" value="1"/>
</dbReference>
<feature type="region of interest" description="Disordered" evidence="3">
    <location>
        <begin position="124"/>
        <end position="405"/>
    </location>
</feature>
<evidence type="ECO:0000313" key="5">
    <source>
        <dbReference type="EMBL" id="WWC58754.1"/>
    </source>
</evidence>
<feature type="compositionally biased region" description="Pro residues" evidence="3">
    <location>
        <begin position="222"/>
        <end position="236"/>
    </location>
</feature>
<feature type="compositionally biased region" description="Polar residues" evidence="3">
    <location>
        <begin position="355"/>
        <end position="370"/>
    </location>
</feature>
<dbReference type="InterPro" id="IPR001138">
    <property type="entry name" value="Zn2Cys6_DnaBD"/>
</dbReference>
<feature type="compositionally biased region" description="Basic and acidic residues" evidence="3">
    <location>
        <begin position="160"/>
        <end position="201"/>
    </location>
</feature>
<dbReference type="RefSeq" id="XP_065824386.1">
    <property type="nucleotide sequence ID" value="XM_065968314.1"/>
</dbReference>
<protein>
    <recommendedName>
        <fullName evidence="4">Zn(2)-C6 fungal-type domain-containing protein</fullName>
    </recommendedName>
</protein>
<keyword evidence="2" id="KW-0539">Nucleus</keyword>
<evidence type="ECO:0000259" key="4">
    <source>
        <dbReference type="PROSITE" id="PS50048"/>
    </source>
</evidence>
<dbReference type="GO" id="GO:0006351">
    <property type="term" value="P:DNA-templated transcription"/>
    <property type="evidence" value="ECO:0007669"/>
    <property type="project" value="InterPro"/>
</dbReference>
<dbReference type="GO" id="GO:0008270">
    <property type="term" value="F:zinc ion binding"/>
    <property type="evidence" value="ECO:0007669"/>
    <property type="project" value="InterPro"/>
</dbReference>
<dbReference type="Pfam" id="PF04082">
    <property type="entry name" value="Fungal_trans"/>
    <property type="match status" value="1"/>
</dbReference>
<feature type="compositionally biased region" description="Polar residues" evidence="3">
    <location>
        <begin position="381"/>
        <end position="391"/>
    </location>
</feature>
<dbReference type="CDD" id="cd00067">
    <property type="entry name" value="GAL4"/>
    <property type="match status" value="1"/>
</dbReference>
<keyword evidence="1" id="KW-0479">Metal-binding</keyword>
<evidence type="ECO:0000256" key="2">
    <source>
        <dbReference type="ARBA" id="ARBA00023242"/>
    </source>
</evidence>
<organism evidence="5 6">
    <name type="scientific">Kwoniella dejecticola CBS 10117</name>
    <dbReference type="NCBI Taxonomy" id="1296121"/>
    <lineage>
        <taxon>Eukaryota</taxon>
        <taxon>Fungi</taxon>
        <taxon>Dikarya</taxon>
        <taxon>Basidiomycota</taxon>
        <taxon>Agaricomycotina</taxon>
        <taxon>Tremellomycetes</taxon>
        <taxon>Tremellales</taxon>
        <taxon>Cryptococcaceae</taxon>
        <taxon>Kwoniella</taxon>
    </lineage>
</organism>
<sequence length="848" mass="93620">MPRVASVSPHVARRPSPSITGAPQHVFVVSKNIAGPSQGQHQNTDAQTNVASVVEALNKRQPPSCDACRTRKLKCAGRPTVIELGLEATAVIPCEHCREWSLDCSYLYQRKRRGRKNRVVERLAEEQRARRQSQGGDAWAPGQVRPGTGGASSDSEEDSSERRESFNDGAGTRRDSFNGPPRRDSFVGGDRRDSYANEDVFHSSGNGFMPNGNQQYPQTSRDPPPPPSAPPAPPLSQRPSYQQQPLQRNSHPYTDRPPSSSSSAYIPIPQLYHQNSHPLIPPTDSPRPYYPSPPDFANSHPSQQHHPPQPPSSSTSHSHSFSYPAPHASHNPTIPPHQIHSHSNSHSYGGGPSSNTGPASLPSVASQDFVNSAPAPGAAGVNSTSPNNEVSPSVALSEASVPPSTSIESVLPREMAMNTIRLWFDHVHCIIPVIHRPSFMIDLSTHEEERRPMFFALIMGMIATTLIHVPKSYFGMSAENVRKLSDKCLKACYAVIRREMDNPNLELICIKYMIFIIHNKHGNVGLEAAAFGEAQYLAISLGLHREDTYYGLDPIESERRRRAWFLIYNADKFEAVARAKPVLLRPDEFLGPEATNFPTELDDKSITKQGYLPNSIPVPLISGFNILTRIVTILGDILVHERDIRRRPPKDPEELLSALRQVRQLQHRVKVIADKLPRPFQLEVGSGDIIPAPGWEEAIRDELDLFFSDPMSSETAKDGYLVLKANIHVTLAMTRLRLILHREDLLNRSGQVGTPSRNAAELVAADLGENVDWRHTVYQDLFKAVHGIPIQALAANGPSLVTKIRVVAVTLLDAMPSQEQADPNVQGIAAYLLDFLNIMSSIESQFAD</sequence>
<dbReference type="Gene3D" id="4.10.240.10">
    <property type="entry name" value="Zn(2)-C6 fungal-type DNA-binding domain"/>
    <property type="match status" value="1"/>
</dbReference>
<feature type="compositionally biased region" description="Pro residues" evidence="3">
    <location>
        <begin position="279"/>
        <end position="294"/>
    </location>
</feature>
<dbReference type="EMBL" id="CP144530">
    <property type="protein sequence ID" value="WWC58754.1"/>
    <property type="molecule type" value="Genomic_DNA"/>
</dbReference>
<feature type="compositionally biased region" description="Low complexity" evidence="3">
    <location>
        <begin position="299"/>
        <end position="320"/>
    </location>
</feature>
<name>A0AAJ8KIM9_9TREE</name>
<feature type="compositionally biased region" description="Polar residues" evidence="3">
    <location>
        <begin position="203"/>
        <end position="216"/>
    </location>
</feature>
<keyword evidence="6" id="KW-1185">Reference proteome</keyword>
<gene>
    <name evidence="5" type="ORF">I303_101298</name>
</gene>
<feature type="region of interest" description="Disordered" evidence="3">
    <location>
        <begin position="1"/>
        <end position="20"/>
    </location>
</feature>
<dbReference type="SMART" id="SM00066">
    <property type="entry name" value="GAL4"/>
    <property type="match status" value="1"/>
</dbReference>
<dbReference type="PANTHER" id="PTHR46910">
    <property type="entry name" value="TRANSCRIPTION FACTOR PDR1"/>
    <property type="match status" value="1"/>
</dbReference>
<reference evidence="5" key="2">
    <citation type="submission" date="2024-02" db="EMBL/GenBank/DDBJ databases">
        <title>Comparative genomics of Cryptococcus and Kwoniella reveals pathogenesis evolution and contrasting modes of karyotype evolution via chromosome fusion or intercentromeric recombination.</title>
        <authorList>
            <person name="Coelho M.A."/>
            <person name="David-Palma M."/>
            <person name="Shea T."/>
            <person name="Bowers K."/>
            <person name="McGinley-Smith S."/>
            <person name="Mohammad A.W."/>
            <person name="Gnirke A."/>
            <person name="Yurkov A.M."/>
            <person name="Nowrousian M."/>
            <person name="Sun S."/>
            <person name="Cuomo C.A."/>
            <person name="Heitman J."/>
        </authorList>
    </citation>
    <scope>NUCLEOTIDE SEQUENCE</scope>
    <source>
        <strain evidence="5">CBS 10117</strain>
    </source>
</reference>
<dbReference type="InterPro" id="IPR007219">
    <property type="entry name" value="XnlR_reg_dom"/>
</dbReference>
<dbReference type="GO" id="GO:0003677">
    <property type="term" value="F:DNA binding"/>
    <property type="evidence" value="ECO:0007669"/>
    <property type="project" value="InterPro"/>
</dbReference>
<feature type="compositionally biased region" description="Polar residues" evidence="3">
    <location>
        <begin position="241"/>
        <end position="252"/>
    </location>
</feature>
<dbReference type="CDD" id="cd12148">
    <property type="entry name" value="fungal_TF_MHR"/>
    <property type="match status" value="1"/>
</dbReference>
<dbReference type="AlphaFoldDB" id="A0AAJ8KIM9"/>
<dbReference type="PANTHER" id="PTHR46910:SF40">
    <property type="entry name" value="ZN(II)2CYS6 TRANSCRIPTION FACTOR (EUROFUNG)"/>
    <property type="match status" value="1"/>
</dbReference>
<evidence type="ECO:0000313" key="6">
    <source>
        <dbReference type="Proteomes" id="UP000078595"/>
    </source>
</evidence>
<dbReference type="PROSITE" id="PS50048">
    <property type="entry name" value="ZN2_CY6_FUNGAL_2"/>
    <property type="match status" value="1"/>
</dbReference>
<accession>A0AAJ8KIM9</accession>
<dbReference type="SUPFAM" id="SSF57701">
    <property type="entry name" value="Zn2/Cys6 DNA-binding domain"/>
    <property type="match status" value="1"/>
</dbReference>
<dbReference type="GeneID" id="28965005"/>
<dbReference type="Proteomes" id="UP000078595">
    <property type="component" value="Chromosome 1"/>
</dbReference>
<evidence type="ECO:0000256" key="3">
    <source>
        <dbReference type="SAM" id="MobiDB-lite"/>
    </source>
</evidence>
<evidence type="ECO:0000256" key="1">
    <source>
        <dbReference type="ARBA" id="ARBA00022723"/>
    </source>
</evidence>
<dbReference type="GO" id="GO:0000981">
    <property type="term" value="F:DNA-binding transcription factor activity, RNA polymerase II-specific"/>
    <property type="evidence" value="ECO:0007669"/>
    <property type="project" value="InterPro"/>
</dbReference>
<feature type="domain" description="Zn(2)-C6 fungal-type" evidence="4">
    <location>
        <begin position="64"/>
        <end position="106"/>
    </location>
</feature>
<reference evidence="5" key="1">
    <citation type="submission" date="2013-07" db="EMBL/GenBank/DDBJ databases">
        <authorList>
            <consortium name="The Broad Institute Genome Sequencing Platform"/>
            <person name="Cuomo C."/>
            <person name="Litvintseva A."/>
            <person name="Chen Y."/>
            <person name="Heitman J."/>
            <person name="Sun S."/>
            <person name="Springer D."/>
            <person name="Dromer F."/>
            <person name="Young S.K."/>
            <person name="Zeng Q."/>
            <person name="Gargeya S."/>
            <person name="Fitzgerald M."/>
            <person name="Abouelleil A."/>
            <person name="Alvarado L."/>
            <person name="Berlin A.M."/>
            <person name="Chapman S.B."/>
            <person name="Dewar J."/>
            <person name="Goldberg J."/>
            <person name="Griggs A."/>
            <person name="Gujja S."/>
            <person name="Hansen M."/>
            <person name="Howarth C."/>
            <person name="Imamovic A."/>
            <person name="Larimer J."/>
            <person name="McCowan C."/>
            <person name="Murphy C."/>
            <person name="Pearson M."/>
            <person name="Priest M."/>
            <person name="Roberts A."/>
            <person name="Saif S."/>
            <person name="Shea T."/>
            <person name="Sykes S."/>
            <person name="Wortman J."/>
            <person name="Nusbaum C."/>
            <person name="Birren B."/>
        </authorList>
    </citation>
    <scope>NUCLEOTIDE SEQUENCE</scope>
    <source>
        <strain evidence="5">CBS 10117</strain>
    </source>
</reference>
<proteinExistence type="predicted"/>
<dbReference type="KEGG" id="kdj:28965005"/>
<dbReference type="InterPro" id="IPR050987">
    <property type="entry name" value="AtrR-like"/>
</dbReference>
<dbReference type="InterPro" id="IPR036864">
    <property type="entry name" value="Zn2-C6_fun-type_DNA-bd_sf"/>
</dbReference>